<keyword evidence="2" id="KW-1185">Reference proteome</keyword>
<gene>
    <name evidence="1" type="ORF">AVEN_158623_1</name>
</gene>
<dbReference type="AlphaFoldDB" id="A0A4Y2I6M1"/>
<proteinExistence type="predicted"/>
<evidence type="ECO:0000313" key="1">
    <source>
        <dbReference type="EMBL" id="GBM73264.1"/>
    </source>
</evidence>
<organism evidence="1 2">
    <name type="scientific">Araneus ventricosus</name>
    <name type="common">Orbweaver spider</name>
    <name type="synonym">Epeira ventricosa</name>
    <dbReference type="NCBI Taxonomy" id="182803"/>
    <lineage>
        <taxon>Eukaryota</taxon>
        <taxon>Metazoa</taxon>
        <taxon>Ecdysozoa</taxon>
        <taxon>Arthropoda</taxon>
        <taxon>Chelicerata</taxon>
        <taxon>Arachnida</taxon>
        <taxon>Araneae</taxon>
        <taxon>Araneomorphae</taxon>
        <taxon>Entelegynae</taxon>
        <taxon>Araneoidea</taxon>
        <taxon>Araneidae</taxon>
        <taxon>Araneus</taxon>
    </lineage>
</organism>
<evidence type="ECO:0000313" key="2">
    <source>
        <dbReference type="Proteomes" id="UP000499080"/>
    </source>
</evidence>
<dbReference type="EMBL" id="BGPR01002427">
    <property type="protein sequence ID" value="GBM73264.1"/>
    <property type="molecule type" value="Genomic_DNA"/>
</dbReference>
<reference evidence="1 2" key="1">
    <citation type="journal article" date="2019" name="Sci. Rep.">
        <title>Orb-weaving spider Araneus ventricosus genome elucidates the spidroin gene catalogue.</title>
        <authorList>
            <person name="Kono N."/>
            <person name="Nakamura H."/>
            <person name="Ohtoshi R."/>
            <person name="Moran D.A.P."/>
            <person name="Shinohara A."/>
            <person name="Yoshida Y."/>
            <person name="Fujiwara M."/>
            <person name="Mori M."/>
            <person name="Tomita M."/>
            <person name="Arakawa K."/>
        </authorList>
    </citation>
    <scope>NUCLEOTIDE SEQUENCE [LARGE SCALE GENOMIC DNA]</scope>
</reference>
<protein>
    <submittedName>
        <fullName evidence="1">Uncharacterized protein</fullName>
    </submittedName>
</protein>
<sequence length="108" mass="12383">MFWAHPASQNTDNKMKRSEMLALESDIHELTFYLHGAPKTDARGIYASLASPPRRYPTDVKSKIRFSSLYDEAKHHAHVSLSWGSSKDSTIFGLNRSSWIMEWIPFVV</sequence>
<name>A0A4Y2I6M1_ARAVE</name>
<dbReference type="Proteomes" id="UP000499080">
    <property type="component" value="Unassembled WGS sequence"/>
</dbReference>
<accession>A0A4Y2I6M1</accession>
<comment type="caution">
    <text evidence="1">The sequence shown here is derived from an EMBL/GenBank/DDBJ whole genome shotgun (WGS) entry which is preliminary data.</text>
</comment>